<sequence>MRLSIRLSAEQIAEERRRRYLAAWPMHAQLEAQHDAANGRPEKLERMTIDFTRIKAELPFPD</sequence>
<name>A0A060DYL1_9PROT</name>
<evidence type="ECO:0000313" key="4">
    <source>
        <dbReference type="Proteomes" id="UP000027186"/>
    </source>
</evidence>
<dbReference type="AlphaFoldDB" id="A0A060DYL1"/>
<geneLocation type="plasmid" evidence="3">
    <name>p32unnamed</name>
</geneLocation>
<dbReference type="Proteomes" id="UP000236268">
    <property type="component" value="Unassembled WGS sequence"/>
</dbReference>
<evidence type="ECO:0000313" key="3">
    <source>
        <dbReference type="EMBL" id="PNQ95322.1"/>
    </source>
</evidence>
<dbReference type="EMBL" id="CP007796">
    <property type="protein sequence ID" value="AIB15884.1"/>
    <property type="molecule type" value="Genomic_DNA"/>
</dbReference>
<dbReference type="OrthoDB" id="7307888at2"/>
<proteinExistence type="predicted"/>
<reference evidence="3 5" key="2">
    <citation type="submission" date="2018-01" db="EMBL/GenBank/DDBJ databases">
        <title>Whole genome sequence of Azospirillum brasilense REC3 isolated from strawberry roots.</title>
        <authorList>
            <person name="Fontana C.A."/>
            <person name="Salazar S.M."/>
            <person name="Bassi D."/>
            <person name="Puglisi E."/>
            <person name="Lovaisa N.C."/>
            <person name="Toffoli L.M."/>
            <person name="Pedraza R."/>
            <person name="Cocconcelli P.S."/>
        </authorList>
    </citation>
    <scope>NUCLEOTIDE SEQUENCE [LARGE SCALE GENOMIC DNA]</scope>
    <source>
        <strain evidence="3 5">REC3</strain>
        <plasmid evidence="3">p32unnamed</plasmid>
    </source>
</reference>
<accession>A0A060DYL1</accession>
<dbReference type="RefSeq" id="WP_040137587.1">
    <property type="nucleotide sequence ID" value="NZ_CP007796.1"/>
</dbReference>
<dbReference type="EMBL" id="POWG01000052">
    <property type="protein sequence ID" value="PNQ95322.1"/>
    <property type="molecule type" value="Genomic_DNA"/>
</dbReference>
<keyword evidence="1" id="KW-0614">Plasmid</keyword>
<evidence type="ECO:0000313" key="6">
    <source>
        <dbReference type="Proteomes" id="UP001628281"/>
    </source>
</evidence>
<accession>A0A2K1FS09</accession>
<evidence type="ECO:0000313" key="2">
    <source>
        <dbReference type="EMBL" id="MFL7903535.1"/>
    </source>
</evidence>
<geneLocation type="plasmid" evidence="1 4">
    <name>AbAZ39_p3</name>
</geneLocation>
<organism evidence="1 4">
    <name type="scientific">Azospirillum argentinense</name>
    <dbReference type="NCBI Taxonomy" id="2970906"/>
    <lineage>
        <taxon>Bacteria</taxon>
        <taxon>Pseudomonadati</taxon>
        <taxon>Pseudomonadota</taxon>
        <taxon>Alphaproteobacteria</taxon>
        <taxon>Rhodospirillales</taxon>
        <taxon>Azospirillaceae</taxon>
        <taxon>Azospirillum</taxon>
    </lineage>
</organism>
<evidence type="ECO:0000313" key="1">
    <source>
        <dbReference type="EMBL" id="AIB15884.1"/>
    </source>
</evidence>
<reference evidence="2 6" key="3">
    <citation type="submission" date="2024-11" db="EMBL/GenBank/DDBJ databases">
        <title>Draft genome sequences of two bacteria associated to sugarcane roots in Colombia.</title>
        <authorList>
            <person name="Pardo-Diaz S."/>
            <person name="Masmela-Mendoza J."/>
            <person name="Delgadillo-Duran P."/>
            <person name="Bautista E.J."/>
            <person name="Rojas-Tapias D.F."/>
        </authorList>
    </citation>
    <scope>NUCLEOTIDE SEQUENCE [LARGE SCALE GENOMIC DNA]</scope>
    <source>
        <strain evidence="2 6">Ap18</strain>
    </source>
</reference>
<dbReference type="EMBL" id="JBJLSN010000033">
    <property type="protein sequence ID" value="MFL7903535.1"/>
    <property type="molecule type" value="Genomic_DNA"/>
</dbReference>
<dbReference type="Proteomes" id="UP000027186">
    <property type="component" value="Plasmid AbAZ39_p3"/>
</dbReference>
<gene>
    <name evidence="1" type="ORF">ABAZ39_28935</name>
    <name evidence="2" type="ORF">ACJ41P_20540</name>
    <name evidence="3" type="ORF">C1S70_29375</name>
</gene>
<dbReference type="KEGG" id="abq:ABAZ39_28935"/>
<keyword evidence="6" id="KW-1185">Reference proteome</keyword>
<dbReference type="Proteomes" id="UP001628281">
    <property type="component" value="Unassembled WGS sequence"/>
</dbReference>
<reference evidence="1 4" key="1">
    <citation type="journal article" date="2014" name="Genome Announc.">
        <title>Complete Genome Sequence of the Model Rhizosphere Strain Azospirillum brasilense Az39, Successfully Applied in Agriculture.</title>
        <authorList>
            <person name="Rivera D."/>
            <person name="Revale S."/>
            <person name="Molina R."/>
            <person name="Gualpa J."/>
            <person name="Puente M."/>
            <person name="Maroniche G."/>
            <person name="Paris G."/>
            <person name="Baker D."/>
            <person name="Clavijo B."/>
            <person name="McLay K."/>
            <person name="Spaepen S."/>
            <person name="Perticari A."/>
            <person name="Vazquez M."/>
            <person name="Wisniewski-Dye F."/>
            <person name="Watkins C."/>
            <person name="Martinez-Abarca F."/>
            <person name="Vanderleyden J."/>
            <person name="Cassan F."/>
        </authorList>
    </citation>
    <scope>NUCLEOTIDE SEQUENCE [LARGE SCALE GENOMIC DNA]</scope>
    <source>
        <strain evidence="1 4">Az39</strain>
        <plasmid evidence="1">AbAZ39_p3</plasmid>
    </source>
</reference>
<protein>
    <submittedName>
        <fullName evidence="1">Uncharacterized protein</fullName>
    </submittedName>
</protein>
<evidence type="ECO:0000313" key="5">
    <source>
        <dbReference type="Proteomes" id="UP000236268"/>
    </source>
</evidence>